<dbReference type="PANTHER" id="PTHR34136">
    <property type="match status" value="1"/>
</dbReference>
<accession>A0A060C831</accession>
<name>A0A060C831_9GAMM</name>
<dbReference type="InterPro" id="IPR004629">
    <property type="entry name" value="WecG_TagA_CpsF"/>
</dbReference>
<keyword evidence="2" id="KW-0808">Transferase</keyword>
<keyword evidence="1" id="KW-0328">Glycosyltransferase</keyword>
<evidence type="ECO:0000256" key="2">
    <source>
        <dbReference type="ARBA" id="ARBA00022679"/>
    </source>
</evidence>
<dbReference type="GO" id="GO:0016758">
    <property type="term" value="F:hexosyltransferase activity"/>
    <property type="evidence" value="ECO:0007669"/>
    <property type="project" value="TreeGrafter"/>
</dbReference>
<dbReference type="EMBL" id="KF121899">
    <property type="protein sequence ID" value="AIA89190.1"/>
    <property type="molecule type" value="Genomic_DNA"/>
</dbReference>
<proteinExistence type="predicted"/>
<protein>
    <submittedName>
        <fullName evidence="3">Glyco_tran_WecB</fullName>
    </submittedName>
</protein>
<dbReference type="Pfam" id="PF03808">
    <property type="entry name" value="Glyco_tran_WecG"/>
    <property type="match status" value="1"/>
</dbReference>
<organism evidence="3">
    <name type="scientific">uncultured Pseudoalteromonas sp</name>
    <dbReference type="NCBI Taxonomy" id="114053"/>
    <lineage>
        <taxon>Bacteria</taxon>
        <taxon>Pseudomonadati</taxon>
        <taxon>Pseudomonadota</taxon>
        <taxon>Gammaproteobacteria</taxon>
        <taxon>Alteromonadales</taxon>
        <taxon>Pseudoalteromonadaceae</taxon>
        <taxon>Pseudoalteromonas</taxon>
        <taxon>environmental samples</taxon>
    </lineage>
</organism>
<dbReference type="AlphaFoldDB" id="A0A060C831"/>
<evidence type="ECO:0000313" key="3">
    <source>
        <dbReference type="EMBL" id="AIA89190.1"/>
    </source>
</evidence>
<sequence>MGVGGSFDVVAGITNRAPGWMQEHGLEWLYRFIQEPGRLWRRYVVGNARFVALTYRYKRARKET</sequence>
<evidence type="ECO:0000256" key="1">
    <source>
        <dbReference type="ARBA" id="ARBA00022676"/>
    </source>
</evidence>
<dbReference type="PANTHER" id="PTHR34136:SF1">
    <property type="entry name" value="UDP-N-ACETYL-D-MANNOSAMINURONIC ACID TRANSFERASE"/>
    <property type="match status" value="1"/>
</dbReference>
<reference evidence="3" key="1">
    <citation type="journal article" date="2013" name="Environ. Microbiol.">
        <title>Seasonally variable intestinal metagenomes of the red palm weevil (Rhynchophorus ferrugineus).</title>
        <authorList>
            <person name="Jia S."/>
            <person name="Zhang X."/>
            <person name="Zhang G."/>
            <person name="Yin A."/>
            <person name="Zhang S."/>
            <person name="Li F."/>
            <person name="Wang L."/>
            <person name="Zhao D."/>
            <person name="Yun Q."/>
            <person name="Tala"/>
            <person name="Wang J."/>
            <person name="Sun G."/>
            <person name="Baabdullah M."/>
            <person name="Yu X."/>
            <person name="Hu S."/>
            <person name="Al-Mssallem I.S."/>
            <person name="Yu J."/>
        </authorList>
    </citation>
    <scope>NUCLEOTIDE SEQUENCE</scope>
</reference>